<reference evidence="2 3" key="1">
    <citation type="submission" date="2016-01" db="EMBL/GenBank/DDBJ databases">
        <authorList>
            <person name="Oliw E.H."/>
        </authorList>
    </citation>
    <scope>NUCLEOTIDE SEQUENCE [LARGE SCALE GENOMIC DNA]</scope>
    <source>
        <strain evidence="2 3">FRB97</strain>
    </source>
</reference>
<feature type="chain" id="PRO_5013168419" description="DUF1425 domain-containing protein" evidence="1">
    <location>
        <begin position="31"/>
        <end position="133"/>
    </location>
</feature>
<accession>A0A250AW05</accession>
<dbReference type="AlphaFoldDB" id="A0A250AW05"/>
<feature type="signal peptide" evidence="1">
    <location>
        <begin position="1"/>
        <end position="30"/>
    </location>
</feature>
<protein>
    <recommendedName>
        <fullName evidence="4">DUF1425 domain-containing protein</fullName>
    </recommendedName>
</protein>
<keyword evidence="3" id="KW-1185">Reference proteome</keyword>
<dbReference type="Pfam" id="PF07233">
    <property type="entry name" value="DUF1425"/>
    <property type="match status" value="1"/>
</dbReference>
<name>A0A250AW05_9GAMM</name>
<sequence>MKSLRRLFNRKPWLIALAMPVMLLNGCSHPAAIALNERQTVVMDSSVMVAGIFASQPTIKGASGRVMATSVLTNSQPTPVTVHYRFYWYDAQGLDILPVEKTREITVAPNSDAEVYSINGNLDAKRVRLYLLL</sequence>
<evidence type="ECO:0000313" key="3">
    <source>
        <dbReference type="Proteomes" id="UP000217182"/>
    </source>
</evidence>
<dbReference type="OrthoDB" id="5616034at2"/>
<dbReference type="Gene3D" id="2.60.40.3230">
    <property type="match status" value="1"/>
</dbReference>
<evidence type="ECO:0000313" key="2">
    <source>
        <dbReference type="EMBL" id="ATA18041.1"/>
    </source>
</evidence>
<dbReference type="Proteomes" id="UP000217182">
    <property type="component" value="Chromosome"/>
</dbReference>
<dbReference type="RefSeq" id="WP_095844637.1">
    <property type="nucleotide sequence ID" value="NZ_CP014136.1"/>
</dbReference>
<dbReference type="InterPro" id="IPR010824">
    <property type="entry name" value="DUF1425"/>
</dbReference>
<dbReference type="EMBL" id="CP014136">
    <property type="protein sequence ID" value="ATA18041.1"/>
    <property type="molecule type" value="Genomic_DNA"/>
</dbReference>
<keyword evidence="1" id="KW-0732">Signal</keyword>
<evidence type="ECO:0008006" key="4">
    <source>
        <dbReference type="Google" id="ProtNLM"/>
    </source>
</evidence>
<gene>
    <name evidence="2" type="ORF">AWC35_00990</name>
</gene>
<dbReference type="InterPro" id="IPR038483">
    <property type="entry name" value="YcfL-like_sf"/>
</dbReference>
<evidence type="ECO:0000256" key="1">
    <source>
        <dbReference type="SAM" id="SignalP"/>
    </source>
</evidence>
<proteinExistence type="predicted"/>
<organism evidence="2 3">
    <name type="scientific">Gibbsiella quercinecans</name>
    <dbReference type="NCBI Taxonomy" id="929813"/>
    <lineage>
        <taxon>Bacteria</taxon>
        <taxon>Pseudomonadati</taxon>
        <taxon>Pseudomonadota</taxon>
        <taxon>Gammaproteobacteria</taxon>
        <taxon>Enterobacterales</taxon>
        <taxon>Yersiniaceae</taxon>
        <taxon>Gibbsiella</taxon>
    </lineage>
</organism>
<dbReference type="KEGG" id="gqu:AWC35_00990"/>
<dbReference type="CDD" id="cd09030">
    <property type="entry name" value="DUF1425"/>
    <property type="match status" value="1"/>
</dbReference>